<evidence type="ECO:0000313" key="2">
    <source>
        <dbReference type="EMBL" id="SFZ90450.1"/>
    </source>
</evidence>
<dbReference type="Pfam" id="PF00582">
    <property type="entry name" value="Usp"/>
    <property type="match status" value="1"/>
</dbReference>
<dbReference type="Proteomes" id="UP000182544">
    <property type="component" value="Unassembled WGS sequence"/>
</dbReference>
<reference evidence="2 3" key="1">
    <citation type="submission" date="2016-10" db="EMBL/GenBank/DDBJ databases">
        <authorList>
            <person name="de Groot N.N."/>
        </authorList>
    </citation>
    <scope>NUCLEOTIDE SEQUENCE [LARGE SCALE GENOMIC DNA]</scope>
    <source>
        <strain evidence="2 3">DSM 18180</strain>
    </source>
</reference>
<dbReference type="STRING" id="369401.SAMN05428642_101943"/>
<dbReference type="OrthoDB" id="1198867at2"/>
<accession>A0A1K2IDV7</accession>
<keyword evidence="3" id="KW-1185">Reference proteome</keyword>
<dbReference type="AlphaFoldDB" id="A0A1K2IDV7"/>
<sequence length="274" mass="31204">MKNYKYKILVLSDLKNTADTMLKSTISLAKMIDGEIDFLCVKKPSEIVKKENQLSAMRVINEEHFTAKKEILNLIKPVSEAYSIKINHTLSYGNVKSEIGKYIKEHQPDIIVLGKRKSKGFNLLGDNITQFVLNNHAGTIMISTNKNALEPDKKLSLGILNDIKETSNLEFTKNLLENTHKPLKSFKLVKNSNEKNQVSLNDMETVEYVFEENDNAIKNISNYLSKSNINLLCIDRENEKNKNSKHVLKSDINNLINNFNVSLLLTNGHQLKLK</sequence>
<dbReference type="RefSeq" id="WP_072400570.1">
    <property type="nucleotide sequence ID" value="NZ_FPKV01000001.1"/>
</dbReference>
<dbReference type="Gene3D" id="3.40.50.620">
    <property type="entry name" value="HUPs"/>
    <property type="match status" value="1"/>
</dbReference>
<evidence type="ECO:0000259" key="1">
    <source>
        <dbReference type="Pfam" id="PF00582"/>
    </source>
</evidence>
<dbReference type="EMBL" id="FPKV01000001">
    <property type="protein sequence ID" value="SFZ90450.1"/>
    <property type="molecule type" value="Genomic_DNA"/>
</dbReference>
<dbReference type="InterPro" id="IPR014729">
    <property type="entry name" value="Rossmann-like_a/b/a_fold"/>
</dbReference>
<gene>
    <name evidence="2" type="ORF">SAMN05428642_101943</name>
</gene>
<proteinExistence type="predicted"/>
<name>A0A1K2IDV7_9FLAO</name>
<protein>
    <submittedName>
        <fullName evidence="2">Nucleotide-binding universal stress protein, UspA family</fullName>
    </submittedName>
</protein>
<dbReference type="CDD" id="cd00293">
    <property type="entry name" value="USP-like"/>
    <property type="match status" value="1"/>
</dbReference>
<organism evidence="2 3">
    <name type="scientific">Flaviramulus basaltis</name>
    <dbReference type="NCBI Taxonomy" id="369401"/>
    <lineage>
        <taxon>Bacteria</taxon>
        <taxon>Pseudomonadati</taxon>
        <taxon>Bacteroidota</taxon>
        <taxon>Flavobacteriia</taxon>
        <taxon>Flavobacteriales</taxon>
        <taxon>Flavobacteriaceae</taxon>
        <taxon>Flaviramulus</taxon>
    </lineage>
</organism>
<feature type="domain" description="UspA" evidence="1">
    <location>
        <begin position="7"/>
        <end position="132"/>
    </location>
</feature>
<dbReference type="SUPFAM" id="SSF52402">
    <property type="entry name" value="Adenine nucleotide alpha hydrolases-like"/>
    <property type="match status" value="1"/>
</dbReference>
<evidence type="ECO:0000313" key="3">
    <source>
        <dbReference type="Proteomes" id="UP000182544"/>
    </source>
</evidence>
<dbReference type="InterPro" id="IPR006016">
    <property type="entry name" value="UspA"/>
</dbReference>